<dbReference type="InterPro" id="IPR046341">
    <property type="entry name" value="SET_dom_sf"/>
</dbReference>
<keyword evidence="3" id="KW-1185">Reference proteome</keyword>
<dbReference type="Pfam" id="PF03133">
    <property type="entry name" value="TTL"/>
    <property type="match status" value="1"/>
</dbReference>
<evidence type="ECO:0000313" key="3">
    <source>
        <dbReference type="Proteomes" id="UP000192578"/>
    </source>
</evidence>
<organism evidence="2 3">
    <name type="scientific">Hypsibius exemplaris</name>
    <name type="common">Freshwater tardigrade</name>
    <dbReference type="NCBI Taxonomy" id="2072580"/>
    <lineage>
        <taxon>Eukaryota</taxon>
        <taxon>Metazoa</taxon>
        <taxon>Ecdysozoa</taxon>
        <taxon>Tardigrada</taxon>
        <taxon>Eutardigrada</taxon>
        <taxon>Parachela</taxon>
        <taxon>Hypsibioidea</taxon>
        <taxon>Hypsibiidae</taxon>
        <taxon>Hypsibius</taxon>
    </lineage>
</organism>
<dbReference type="Proteomes" id="UP000192578">
    <property type="component" value="Unassembled WGS sequence"/>
</dbReference>
<dbReference type="InterPro" id="IPR057954">
    <property type="entry name" value="SET_TTL12"/>
</dbReference>
<dbReference type="SUPFAM" id="SSF82199">
    <property type="entry name" value="SET domain"/>
    <property type="match status" value="1"/>
</dbReference>
<evidence type="ECO:0000313" key="2">
    <source>
        <dbReference type="EMBL" id="OQV21728.1"/>
    </source>
</evidence>
<dbReference type="InterPro" id="IPR027749">
    <property type="entry name" value="TTLL12"/>
</dbReference>
<comment type="caution">
    <text evidence="2">The sequence shown here is derived from an EMBL/GenBank/DDBJ whole genome shotgun (WGS) entry which is preliminary data.</text>
</comment>
<evidence type="ECO:0000259" key="1">
    <source>
        <dbReference type="Pfam" id="PF25556"/>
    </source>
</evidence>
<reference evidence="3" key="1">
    <citation type="submission" date="2017-01" db="EMBL/GenBank/DDBJ databases">
        <title>Comparative genomics of anhydrobiosis in the tardigrade Hypsibius dujardini.</title>
        <authorList>
            <person name="Yoshida Y."/>
            <person name="Koutsovoulos G."/>
            <person name="Laetsch D."/>
            <person name="Stevens L."/>
            <person name="Kumar S."/>
            <person name="Horikawa D."/>
            <person name="Ishino K."/>
            <person name="Komine S."/>
            <person name="Tomita M."/>
            <person name="Blaxter M."/>
            <person name="Arakawa K."/>
        </authorList>
    </citation>
    <scope>NUCLEOTIDE SEQUENCE [LARGE SCALE GENOMIC DNA]</scope>
    <source>
        <strain evidence="3">Z151</strain>
    </source>
</reference>
<dbReference type="Pfam" id="PF25556">
    <property type="entry name" value="SET_TTL"/>
    <property type="match status" value="1"/>
</dbReference>
<dbReference type="InterPro" id="IPR004344">
    <property type="entry name" value="TTL/TTLL_fam"/>
</dbReference>
<accession>A0A1W0X2P9</accession>
<dbReference type="GO" id="GO:0005737">
    <property type="term" value="C:cytoplasm"/>
    <property type="evidence" value="ECO:0007669"/>
    <property type="project" value="TreeGrafter"/>
</dbReference>
<protein>
    <submittedName>
        <fullName evidence="2">Tubulin--tyrosine ligase-like protein 12</fullName>
    </submittedName>
</protein>
<dbReference type="PANTHER" id="PTHR46088:SF1">
    <property type="entry name" value="TUBULIN--TYROSINE LIGASE-LIKE PROTEIN 12"/>
    <property type="match status" value="1"/>
</dbReference>
<dbReference type="OrthoDB" id="60477at2759"/>
<proteinExistence type="predicted"/>
<dbReference type="Gene3D" id="3.30.470.20">
    <property type="entry name" value="ATP-grasp fold, B domain"/>
    <property type="match status" value="1"/>
</dbReference>
<dbReference type="GO" id="GO:0016874">
    <property type="term" value="F:ligase activity"/>
    <property type="evidence" value="ECO:0007669"/>
    <property type="project" value="UniProtKB-KW"/>
</dbReference>
<keyword evidence="2" id="KW-0436">Ligase</keyword>
<dbReference type="PROSITE" id="PS51221">
    <property type="entry name" value="TTL"/>
    <property type="match status" value="1"/>
</dbReference>
<gene>
    <name evidence="2" type="ORF">BV898_04306</name>
</gene>
<dbReference type="PANTHER" id="PTHR46088">
    <property type="entry name" value="TUBULIN--TYROSINE LIGASE-LIKE PROTEIN 12"/>
    <property type="match status" value="1"/>
</dbReference>
<dbReference type="EMBL" id="MTYJ01000021">
    <property type="protein sequence ID" value="OQV21728.1"/>
    <property type="molecule type" value="Genomic_DNA"/>
</dbReference>
<sequence>MEPNIILPEEPQKLSFEEFEVLHHNQLTHSGVPSILWRSLHYKLQNDVWDLGNFVAVNKVVLSDDSPEVAADATGAEESAELSAPKVFWTGPDLKSDGVDNIFLVDHAWTFDIPSARKMLESFPNLLQRMCGLMEIPATETADQIKQVLTDMWKYIRTYSVSSDSLEAEDKLPRWYMMDEIGSRVGHSDTPNCRIVPFYYVSGQITYSLLFPFLDINEGDELTRNYVEDVPLSDVLTRQSRLLPWLESTMTDVSFEPSAVPTSYFQVGVRLDSLPASSSQSGGALLKEKGYLNVFSEYDVLTEFLTDGRFRVVDNQADADILWYRRHFRDFLAFSEEFPDKFCNQFPNESILTCKDLLSIVCRRAVPAGQPIVNTETLDSLPLWLPTTYNLNNDLANFVAYFRAREARGLDNHWISKPWNLARSLDITISDSLNCHIRLSESGPKLVSKYIERPVLFHREDVPDGPVKFDIRFIVMLKSVQPLRVGIYKRFWLRFANKAFALDEFDVYDKHFTVMNYGQGEIHQKFCHIFIEQFDAQNEGSSWSKVEKEIYQAVREVFLAAVSEPSPKGLVHSPQSRAMYGLDFMLKWKDGAIQAIQPMLLEINFAPDCKRACDYYPDFFNDIFSYLFLDDDAPETIVEL</sequence>
<name>A0A1W0X2P9_HYPEX</name>
<feature type="domain" description="Tubulin--tyrosine ligase-like protein 12 SET-like" evidence="1">
    <location>
        <begin position="94"/>
        <end position="247"/>
    </location>
</feature>
<dbReference type="AlphaFoldDB" id="A0A1W0X2P9"/>